<reference evidence="1" key="1">
    <citation type="submission" date="2022-02" db="EMBL/GenBank/DDBJ databases">
        <title>Plant Genome Project.</title>
        <authorList>
            <person name="Zhang R.-G."/>
        </authorList>
    </citation>
    <scope>NUCLEOTIDE SEQUENCE</scope>
    <source>
        <strain evidence="1">AT1</strain>
    </source>
</reference>
<dbReference type="EMBL" id="CM046391">
    <property type="protein sequence ID" value="KAI8559392.1"/>
    <property type="molecule type" value="Genomic_DNA"/>
</dbReference>
<gene>
    <name evidence="1" type="ORF">RHMOL_Rhmol04G0170000</name>
</gene>
<sequence length="573" mass="64189">MDCLDTRKLRKRGNGGEMITETLLKWQNYHNNRFDCSDDGAKNRIRRAPSKGSRKGCMRGKGGPQNSGCVYRGVRQRTWGKWVAEIREPNILASNTQKKTGERLWLGTFSTAVEAARSYDKAARIMYGPDAILNFPGCYTDSMNLSNESYSITTRPVSTPESRPLSGDCEEVAKEMNTTSPVSTPESRSISGDIAVAKESKENECWRDEDMMITQSELCRDIQVLTPGIREVPKDNNLEATDSNTLYDDKEEPDYMQNLEDKTKTTDYESSGGSGVCEHRKDGNWDSGQLIMIQATDFESSGGPGVCGHREDGICNSGQLINGENLHCDRISDEICQLQNQEHNSSQNLLKDESLDIEPSSAFGVEEYAFRQDGDKGNDQLWPSYDPMQYQDQLAYIEKILMDEDFDIQSQLENAKACEVVQKLLTAEICDTEPLQIDSTDDGPKLRQEFFDESCETPYDLSDQIQNLEMQKYTGNNYNGLTDEMCGVKPSGDSATDIHIPKLQQEGFGNKTTSESFGNETTSESMEGNDFSFGSSNDEDYGFLDSWFPKFLDSEEIDDDSTMTDGGPEFLVD</sequence>
<keyword evidence="2" id="KW-1185">Reference proteome</keyword>
<comment type="caution">
    <text evidence="1">The sequence shown here is derived from an EMBL/GenBank/DDBJ whole genome shotgun (WGS) entry which is preliminary data.</text>
</comment>
<dbReference type="Proteomes" id="UP001062846">
    <property type="component" value="Chromosome 4"/>
</dbReference>
<accession>A0ACC0P3R4</accession>
<organism evidence="1 2">
    <name type="scientific">Rhododendron molle</name>
    <name type="common">Chinese azalea</name>
    <name type="synonym">Azalea mollis</name>
    <dbReference type="NCBI Taxonomy" id="49168"/>
    <lineage>
        <taxon>Eukaryota</taxon>
        <taxon>Viridiplantae</taxon>
        <taxon>Streptophyta</taxon>
        <taxon>Embryophyta</taxon>
        <taxon>Tracheophyta</taxon>
        <taxon>Spermatophyta</taxon>
        <taxon>Magnoliopsida</taxon>
        <taxon>eudicotyledons</taxon>
        <taxon>Gunneridae</taxon>
        <taxon>Pentapetalae</taxon>
        <taxon>asterids</taxon>
        <taxon>Ericales</taxon>
        <taxon>Ericaceae</taxon>
        <taxon>Ericoideae</taxon>
        <taxon>Rhodoreae</taxon>
        <taxon>Rhododendron</taxon>
    </lineage>
</organism>
<evidence type="ECO:0000313" key="1">
    <source>
        <dbReference type="EMBL" id="KAI8559392.1"/>
    </source>
</evidence>
<evidence type="ECO:0000313" key="2">
    <source>
        <dbReference type="Proteomes" id="UP001062846"/>
    </source>
</evidence>
<protein>
    <submittedName>
        <fullName evidence="1">Uncharacterized protein</fullName>
    </submittedName>
</protein>
<name>A0ACC0P3R4_RHOML</name>
<proteinExistence type="predicted"/>